<evidence type="ECO:0000256" key="10">
    <source>
        <dbReference type="ARBA" id="ARBA00031051"/>
    </source>
</evidence>
<comment type="similarity">
    <text evidence="3">Belongs to the KdsC family.</text>
</comment>
<dbReference type="KEGG" id="doe:DENOEST_2756"/>
<dbReference type="OrthoDB" id="9805604at2"/>
<name>A0A6S6XZP1_9PROT</name>
<dbReference type="FunFam" id="3.40.50.1000:FF:000029">
    <property type="entry name" value="3-deoxy-D-manno-octulosonate 8-phosphate phosphatase KdsC"/>
    <property type="match status" value="1"/>
</dbReference>
<dbReference type="SFLD" id="SFLDS00003">
    <property type="entry name" value="Haloacid_Dehalogenase"/>
    <property type="match status" value="1"/>
</dbReference>
<dbReference type="InterPro" id="IPR036412">
    <property type="entry name" value="HAD-like_sf"/>
</dbReference>
<dbReference type="SFLD" id="SFLDG01136">
    <property type="entry name" value="C1.6:_Phosphoserine_Phosphatas"/>
    <property type="match status" value="1"/>
</dbReference>
<dbReference type="PANTHER" id="PTHR21485:SF3">
    <property type="entry name" value="N-ACYLNEURAMINATE CYTIDYLYLTRANSFERASE"/>
    <property type="match status" value="1"/>
</dbReference>
<dbReference type="InterPro" id="IPR050793">
    <property type="entry name" value="CMP-NeuNAc_synthase"/>
</dbReference>
<sequence>MDAKAKASRIRLMGFDVDGVLTDGSLYFTSQGDEMKAFSSLDGHGLKMLASSGIKLAIITGRNSRAVELRARNLGIDLLLQGVEDKRGAMAELLAGQQLDFSQAGYMGDDVVDLPLLRACGFSASVADGHPFVQRHVDFVSSKPGGHGAVREVCEFILEAQGRLSDLLEGYLR</sequence>
<dbReference type="PANTHER" id="PTHR21485">
    <property type="entry name" value="HAD SUPERFAMILY MEMBERS CMAS AND KDSC"/>
    <property type="match status" value="1"/>
</dbReference>
<comment type="catalytic activity">
    <reaction evidence="1">
        <text>3-deoxy-alpha-D-manno-2-octulosonate-8-phosphate + H2O = 3-deoxy-alpha-D-manno-oct-2-ulosonate + phosphate</text>
        <dbReference type="Rhea" id="RHEA:11500"/>
        <dbReference type="ChEBI" id="CHEBI:15377"/>
        <dbReference type="ChEBI" id="CHEBI:43474"/>
        <dbReference type="ChEBI" id="CHEBI:85985"/>
        <dbReference type="ChEBI" id="CHEBI:85986"/>
        <dbReference type="EC" id="3.1.3.45"/>
    </reaction>
</comment>
<dbReference type="CDD" id="cd01630">
    <property type="entry name" value="HAD_KDO-like"/>
    <property type="match status" value="1"/>
</dbReference>
<dbReference type="GO" id="GO:0046872">
    <property type="term" value="F:metal ion binding"/>
    <property type="evidence" value="ECO:0007669"/>
    <property type="project" value="UniProtKB-KW"/>
</dbReference>
<feature type="binding site" evidence="11">
    <location>
        <position position="16"/>
    </location>
    <ligand>
        <name>Mg(2+)</name>
        <dbReference type="ChEBI" id="CHEBI:18420"/>
    </ligand>
</feature>
<evidence type="ECO:0000313" key="13">
    <source>
        <dbReference type="Proteomes" id="UP000515733"/>
    </source>
</evidence>
<organism evidence="12 13">
    <name type="scientific">Denitratisoma oestradiolicum</name>
    <dbReference type="NCBI Taxonomy" id="311182"/>
    <lineage>
        <taxon>Bacteria</taxon>
        <taxon>Pseudomonadati</taxon>
        <taxon>Pseudomonadota</taxon>
        <taxon>Betaproteobacteria</taxon>
        <taxon>Nitrosomonadales</taxon>
        <taxon>Sterolibacteriaceae</taxon>
        <taxon>Denitratisoma</taxon>
    </lineage>
</organism>
<evidence type="ECO:0000256" key="8">
    <source>
        <dbReference type="ARBA" id="ARBA00022801"/>
    </source>
</evidence>
<evidence type="ECO:0000256" key="5">
    <source>
        <dbReference type="ARBA" id="ARBA00013066"/>
    </source>
</evidence>
<dbReference type="Gene3D" id="3.40.50.1000">
    <property type="entry name" value="HAD superfamily/HAD-like"/>
    <property type="match status" value="1"/>
</dbReference>
<evidence type="ECO:0000256" key="9">
    <source>
        <dbReference type="ARBA" id="ARBA00022842"/>
    </source>
</evidence>
<reference evidence="12 13" key="1">
    <citation type="submission" date="2020-03" db="EMBL/GenBank/DDBJ databases">
        <authorList>
            <consortium name="Genoscope - CEA"/>
            <person name="William W."/>
        </authorList>
    </citation>
    <scope>NUCLEOTIDE SEQUENCE [LARGE SCALE GENOMIC DNA]</scope>
    <source>
        <strain evidence="13">DSM 16959</strain>
    </source>
</reference>
<dbReference type="InterPro" id="IPR010023">
    <property type="entry name" value="KdsC_fam"/>
</dbReference>
<dbReference type="PIRSF" id="PIRSF006118">
    <property type="entry name" value="KDO8-P_Ptase"/>
    <property type="match status" value="1"/>
</dbReference>
<comment type="cofactor">
    <cofactor evidence="2 11">
        <name>Mg(2+)</name>
        <dbReference type="ChEBI" id="CHEBI:18420"/>
    </cofactor>
</comment>
<comment type="subunit">
    <text evidence="4">Homotetramer.</text>
</comment>
<evidence type="ECO:0000256" key="1">
    <source>
        <dbReference type="ARBA" id="ARBA00000898"/>
    </source>
</evidence>
<dbReference type="InterPro" id="IPR023214">
    <property type="entry name" value="HAD_sf"/>
</dbReference>
<feature type="binding site" evidence="11">
    <location>
        <position position="109"/>
    </location>
    <ligand>
        <name>Mg(2+)</name>
        <dbReference type="ChEBI" id="CHEBI:18420"/>
    </ligand>
</feature>
<dbReference type="NCBIfam" id="TIGR01670">
    <property type="entry name" value="KdsC-phosphatas"/>
    <property type="match status" value="1"/>
</dbReference>
<protein>
    <recommendedName>
        <fullName evidence="6">3-deoxy-D-manno-octulosonate 8-phosphate phosphatase KdsC</fullName>
        <ecNumber evidence="5">3.1.3.45</ecNumber>
    </recommendedName>
    <alternativeName>
        <fullName evidence="10">KDO 8-P phosphatase</fullName>
    </alternativeName>
</protein>
<dbReference type="Proteomes" id="UP000515733">
    <property type="component" value="Chromosome"/>
</dbReference>
<dbReference type="GO" id="GO:0019143">
    <property type="term" value="F:3-deoxy-manno-octulosonate-8-phosphatase activity"/>
    <property type="evidence" value="ECO:0007669"/>
    <property type="project" value="UniProtKB-EC"/>
</dbReference>
<keyword evidence="9 11" id="KW-0460">Magnesium</keyword>
<accession>A0A6S6XZP1</accession>
<feature type="binding site" evidence="11">
    <location>
        <position position="18"/>
    </location>
    <ligand>
        <name>substrate</name>
    </ligand>
</feature>
<proteinExistence type="inferred from homology"/>
<keyword evidence="13" id="KW-1185">Reference proteome</keyword>
<dbReference type="RefSeq" id="WP_145772052.1">
    <property type="nucleotide sequence ID" value="NZ_LR778301.1"/>
</dbReference>
<evidence type="ECO:0000256" key="11">
    <source>
        <dbReference type="PIRSR" id="PIRSR006118-2"/>
    </source>
</evidence>
<evidence type="ECO:0000256" key="3">
    <source>
        <dbReference type="ARBA" id="ARBA00005893"/>
    </source>
</evidence>
<dbReference type="EMBL" id="LR778301">
    <property type="protein sequence ID" value="CAB1369921.1"/>
    <property type="molecule type" value="Genomic_DNA"/>
</dbReference>
<keyword evidence="8 12" id="KW-0378">Hydrolase</keyword>
<evidence type="ECO:0000256" key="4">
    <source>
        <dbReference type="ARBA" id="ARBA00011881"/>
    </source>
</evidence>
<dbReference type="SFLD" id="SFLDG01138">
    <property type="entry name" value="C1.6.2:_Deoxy-d-mannose-octulo"/>
    <property type="match status" value="1"/>
</dbReference>
<dbReference type="GO" id="GO:0008781">
    <property type="term" value="F:N-acylneuraminate cytidylyltransferase activity"/>
    <property type="evidence" value="ECO:0007669"/>
    <property type="project" value="TreeGrafter"/>
</dbReference>
<evidence type="ECO:0000313" key="12">
    <source>
        <dbReference type="EMBL" id="CAB1369921.1"/>
    </source>
</evidence>
<dbReference type="AlphaFoldDB" id="A0A6S6XZP1"/>
<evidence type="ECO:0000256" key="7">
    <source>
        <dbReference type="ARBA" id="ARBA00022723"/>
    </source>
</evidence>
<evidence type="ECO:0000256" key="2">
    <source>
        <dbReference type="ARBA" id="ARBA00001946"/>
    </source>
</evidence>
<gene>
    <name evidence="12" type="primary">kdsC</name>
    <name evidence="12" type="ORF">DENOEST_2756</name>
</gene>
<dbReference type="SUPFAM" id="SSF56784">
    <property type="entry name" value="HAD-like"/>
    <property type="match status" value="1"/>
</dbReference>
<evidence type="ECO:0000256" key="6">
    <source>
        <dbReference type="ARBA" id="ARBA00020092"/>
    </source>
</evidence>
<keyword evidence="7 11" id="KW-0479">Metal-binding</keyword>
<dbReference type="EC" id="3.1.3.45" evidence="5"/>